<reference evidence="2" key="1">
    <citation type="submission" date="2022-05" db="EMBL/GenBank/DDBJ databases">
        <authorList>
            <person name="Pankratov T."/>
        </authorList>
    </citation>
    <scope>NUCLEOTIDE SEQUENCE</scope>
    <source>
        <strain evidence="2">BP6-180914</strain>
    </source>
</reference>
<dbReference type="RefSeq" id="WP_282588345.1">
    <property type="nucleotide sequence ID" value="NZ_JAMOIM010000037.1"/>
</dbReference>
<accession>A0AA41Z2V7</accession>
<dbReference type="AlphaFoldDB" id="A0AA41Z2V7"/>
<feature type="chain" id="PRO_5041444457" description="DUF2125 domain-containing protein" evidence="1">
    <location>
        <begin position="23"/>
        <end position="477"/>
    </location>
</feature>
<sequence>MRIPLKPAILAMVLALSATAQAAETSVEQAGTIKTALERYLGPGPVSVSPAGEAYKIDIDIKAMLHRLEALGLAMEPASYTMMAVPQQDGTWHVTGGTLPPLTAKLNGQTTSIVANGQSFDGIFDPRIPAFTKSTGSYDSVSIGTISDKVAAQARQLSQGQQSTSAMATGDGVVDAKLTQGNAAFSQDVAFDARKGAPSRLSIKSGPTSDVTAVEGLHIRALADLWAFLVAHPSSEALKSSQGDLKSLLREALPVFQRWAQDASLERISMETPVGPFAMRAVKVHFDVRGLTSDGMASLAVTTDGLTVPADKLPSWANSLIPTSFDLHQSISGYHLDQAARAGVDALDLNAPQPLSPETLAKMKELLGPTDKMVVSVGPSRITSSTLDARFEGEVHLTLPSPAFTMTVQATGLDKAVQTIQAKAQQDPSASQVIAALMLVKGYGKTAPDGSMTWALVGDGTGAITVNGVPLPSGPTK</sequence>
<keyword evidence="1" id="KW-0732">Signal</keyword>
<evidence type="ECO:0000313" key="3">
    <source>
        <dbReference type="Proteomes" id="UP001165667"/>
    </source>
</evidence>
<keyword evidence="3" id="KW-1185">Reference proteome</keyword>
<comment type="caution">
    <text evidence="2">The sequence shown here is derived from an EMBL/GenBank/DDBJ whole genome shotgun (WGS) entry which is preliminary data.</text>
</comment>
<gene>
    <name evidence="2" type="ORF">M8523_28850</name>
</gene>
<evidence type="ECO:0000256" key="1">
    <source>
        <dbReference type="SAM" id="SignalP"/>
    </source>
</evidence>
<proteinExistence type="predicted"/>
<evidence type="ECO:0008006" key="4">
    <source>
        <dbReference type="Google" id="ProtNLM"/>
    </source>
</evidence>
<dbReference type="EMBL" id="JAMOIM010000037">
    <property type="protein sequence ID" value="MCW6511966.1"/>
    <property type="molecule type" value="Genomic_DNA"/>
</dbReference>
<name>A0AA41Z2V7_9HYPH</name>
<protein>
    <recommendedName>
        <fullName evidence="4">DUF2125 domain-containing protein</fullName>
    </recommendedName>
</protein>
<organism evidence="2 3">
    <name type="scientific">Lichenifustis flavocetrariae</name>
    <dbReference type="NCBI Taxonomy" id="2949735"/>
    <lineage>
        <taxon>Bacteria</taxon>
        <taxon>Pseudomonadati</taxon>
        <taxon>Pseudomonadota</taxon>
        <taxon>Alphaproteobacteria</taxon>
        <taxon>Hyphomicrobiales</taxon>
        <taxon>Lichenihabitantaceae</taxon>
        <taxon>Lichenifustis</taxon>
    </lineage>
</organism>
<evidence type="ECO:0000313" key="2">
    <source>
        <dbReference type="EMBL" id="MCW6511966.1"/>
    </source>
</evidence>
<feature type="signal peptide" evidence="1">
    <location>
        <begin position="1"/>
        <end position="22"/>
    </location>
</feature>
<dbReference type="Proteomes" id="UP001165667">
    <property type="component" value="Unassembled WGS sequence"/>
</dbReference>